<dbReference type="EMBL" id="JAEHOC010000016">
    <property type="protein sequence ID" value="KAG2434860.1"/>
    <property type="molecule type" value="Genomic_DNA"/>
</dbReference>
<evidence type="ECO:0000313" key="1">
    <source>
        <dbReference type="EMBL" id="KAG2434860.1"/>
    </source>
</evidence>
<keyword evidence="2" id="KW-1185">Reference proteome</keyword>
<name>A0A835W0L7_CHLIN</name>
<comment type="caution">
    <text evidence="1">The sequence shown here is derived from an EMBL/GenBank/DDBJ whole genome shotgun (WGS) entry which is preliminary data.</text>
</comment>
<sequence>MSSPAVCDDIGSVGGVPLNVAAWTCAIPQGVLALVAEANEQKPITETEPFLILEINEPALILRQPAFAGCDVSKAAIAAVVAAHMTEVTDIDNRPSRLIFRETFRQMVLAFNDLAWTPWTRWVAGLPDVGKLFYAVSTTEVFAVANPFHS</sequence>
<dbReference type="Proteomes" id="UP000650467">
    <property type="component" value="Unassembled WGS sequence"/>
</dbReference>
<proteinExistence type="predicted"/>
<accession>A0A835W0L7</accession>
<dbReference type="OrthoDB" id="556121at2759"/>
<protein>
    <submittedName>
        <fullName evidence="1">Uncharacterized protein</fullName>
    </submittedName>
</protein>
<evidence type="ECO:0000313" key="2">
    <source>
        <dbReference type="Proteomes" id="UP000650467"/>
    </source>
</evidence>
<organism evidence="1 2">
    <name type="scientific">Chlamydomonas incerta</name>
    <dbReference type="NCBI Taxonomy" id="51695"/>
    <lineage>
        <taxon>Eukaryota</taxon>
        <taxon>Viridiplantae</taxon>
        <taxon>Chlorophyta</taxon>
        <taxon>core chlorophytes</taxon>
        <taxon>Chlorophyceae</taxon>
        <taxon>CS clade</taxon>
        <taxon>Chlamydomonadales</taxon>
        <taxon>Chlamydomonadaceae</taxon>
        <taxon>Chlamydomonas</taxon>
    </lineage>
</organism>
<dbReference type="AlphaFoldDB" id="A0A835W0L7"/>
<reference evidence="1" key="1">
    <citation type="journal article" date="2020" name="bioRxiv">
        <title>Comparative genomics of Chlamydomonas.</title>
        <authorList>
            <person name="Craig R.J."/>
            <person name="Hasan A.R."/>
            <person name="Ness R.W."/>
            <person name="Keightley P.D."/>
        </authorList>
    </citation>
    <scope>NUCLEOTIDE SEQUENCE</scope>
    <source>
        <strain evidence="1">SAG 7.73</strain>
    </source>
</reference>
<gene>
    <name evidence="1" type="ORF">HXX76_007743</name>
</gene>